<feature type="region of interest" description="Disordered" evidence="1">
    <location>
        <begin position="149"/>
        <end position="178"/>
    </location>
</feature>
<evidence type="ECO:0000313" key="2">
    <source>
        <dbReference type="EMBL" id="MBB4036587.1"/>
    </source>
</evidence>
<dbReference type="EMBL" id="JACIEP010000008">
    <property type="protein sequence ID" value="MBB4036587.1"/>
    <property type="molecule type" value="Genomic_DNA"/>
</dbReference>
<comment type="caution">
    <text evidence="2">The sequence shown here is derived from an EMBL/GenBank/DDBJ whole genome shotgun (WGS) entry which is preliminary data.</text>
</comment>
<dbReference type="Proteomes" id="UP000555103">
    <property type="component" value="Unassembled WGS sequence"/>
</dbReference>
<reference evidence="2 3" key="1">
    <citation type="submission" date="2020-08" db="EMBL/GenBank/DDBJ databases">
        <title>Genomic Encyclopedia of Type Strains, Phase IV (KMG-IV): sequencing the most valuable type-strain genomes for metagenomic binning, comparative biology and taxonomic classification.</title>
        <authorList>
            <person name="Goeker M."/>
        </authorList>
    </citation>
    <scope>NUCLEOTIDE SEQUENCE [LARGE SCALE GENOMIC DNA]</scope>
    <source>
        <strain evidence="2 3">DSM 104969</strain>
    </source>
</reference>
<evidence type="ECO:0000313" key="3">
    <source>
        <dbReference type="Proteomes" id="UP000555103"/>
    </source>
</evidence>
<keyword evidence="3" id="KW-1185">Reference proteome</keyword>
<accession>A0A840CKK4</accession>
<proteinExistence type="predicted"/>
<name>A0A840CKK4_9BACT</name>
<protein>
    <submittedName>
        <fullName evidence="2">Uncharacterized protein</fullName>
    </submittedName>
</protein>
<feature type="compositionally biased region" description="Basic and acidic residues" evidence="1">
    <location>
        <begin position="160"/>
        <end position="178"/>
    </location>
</feature>
<organism evidence="2 3">
    <name type="scientific">Dysgonomonas hofstadii</name>
    <dbReference type="NCBI Taxonomy" id="637886"/>
    <lineage>
        <taxon>Bacteria</taxon>
        <taxon>Pseudomonadati</taxon>
        <taxon>Bacteroidota</taxon>
        <taxon>Bacteroidia</taxon>
        <taxon>Bacteroidales</taxon>
        <taxon>Dysgonomonadaceae</taxon>
        <taxon>Dysgonomonas</taxon>
    </lineage>
</organism>
<gene>
    <name evidence="2" type="ORF">GGR21_002493</name>
</gene>
<evidence type="ECO:0000256" key="1">
    <source>
        <dbReference type="SAM" id="MobiDB-lite"/>
    </source>
</evidence>
<sequence>MANRYTNTDKWVDNWFSELSPLSKLLFMYLCDQCDIAGFLEVNIKTIAFELGTDRKSIEKAFVELCPDDKQEIKKASREEAPAPRILYSNDGKFIFIRNFIKNQNNLPLNESNMAHKGIIKRLNDKSDLFGFQTVEDFFKAPSKPLQRGYSIGNSNSMGNERDSNKGGMGEKEKEKTEKTWRDSFDIYLEEETAVYNNLIQNQDFIKDRERYHPNMDIVLSLEKAHRDFWGTEAGWKNKKSSKSAKIDWVSTFKKALDQSFNKVYKNNNSTSLNKQTAMGTAVAIAEELSVKYGQ</sequence>
<dbReference type="AlphaFoldDB" id="A0A840CKK4"/>
<dbReference type="RefSeq" id="WP_183307485.1">
    <property type="nucleotide sequence ID" value="NZ_JACIEP010000008.1"/>
</dbReference>